<protein>
    <recommendedName>
        <fullName evidence="3">Capsular biosynthesis protein</fullName>
    </recommendedName>
</protein>
<evidence type="ECO:0000313" key="1">
    <source>
        <dbReference type="EMBL" id="KFI28849.1"/>
    </source>
</evidence>
<reference evidence="1 2" key="1">
    <citation type="submission" date="2014-03" db="EMBL/GenBank/DDBJ databases">
        <title>Genome of Paenirhodobacter enshiensis DW2-9.</title>
        <authorList>
            <person name="Wang D."/>
            <person name="Wang G."/>
        </authorList>
    </citation>
    <scope>NUCLEOTIDE SEQUENCE [LARGE SCALE GENOMIC DNA]</scope>
    <source>
        <strain evidence="1 2">DW2-9</strain>
    </source>
</reference>
<dbReference type="Proteomes" id="UP000028824">
    <property type="component" value="Unassembled WGS sequence"/>
</dbReference>
<dbReference type="STRING" id="1105367.CG50_11585"/>
<proteinExistence type="predicted"/>
<comment type="caution">
    <text evidence="1">The sequence shown here is derived from an EMBL/GenBank/DDBJ whole genome shotgun (WGS) entry which is preliminary data.</text>
</comment>
<organism evidence="1 2">
    <name type="scientific">Paenirhodobacter enshiensis</name>
    <dbReference type="NCBI Taxonomy" id="1105367"/>
    <lineage>
        <taxon>Bacteria</taxon>
        <taxon>Pseudomonadati</taxon>
        <taxon>Pseudomonadota</taxon>
        <taxon>Alphaproteobacteria</taxon>
        <taxon>Rhodobacterales</taxon>
        <taxon>Rhodobacter group</taxon>
        <taxon>Paenirhodobacter</taxon>
    </lineage>
</organism>
<name>A0A086Y3J9_9RHOB</name>
<accession>A0A086Y3J9</accession>
<keyword evidence="2" id="KW-1185">Reference proteome</keyword>
<dbReference type="OrthoDB" id="6713140at2"/>
<evidence type="ECO:0000313" key="2">
    <source>
        <dbReference type="Proteomes" id="UP000028824"/>
    </source>
</evidence>
<dbReference type="eggNOG" id="ENOG502Z912">
    <property type="taxonomic scope" value="Bacteria"/>
</dbReference>
<sequence length="301" mass="33759">MRQTRLLTLYLDPATLARLRRGEHTFFGRLVAAVRGQGWQVTAEPDSLANRLAAPGRPGYALYHMEEPTHERALTCRRTYVGAFWHIEAQAARWLWPVAQAPFRPGDVPAEPARRFVAQLRHRLWPDPPRIRDEGYLLVPLQGRLTQQRSFQSMSPVAMLETLLARTDRPLRAFLHPREVYSAEERAALDALVSRAPRLSLASSGAPEALPGCHAVATENSALAFEGYMLEKPALLFAGADFHHIAASVPRDGLDAAFAPRPSPEFARYLFWFLREQAINAGSGDCEARILDVLRRNGWPI</sequence>
<dbReference type="EMBL" id="JFZB01000005">
    <property type="protein sequence ID" value="KFI28849.1"/>
    <property type="molecule type" value="Genomic_DNA"/>
</dbReference>
<dbReference type="AlphaFoldDB" id="A0A086Y3J9"/>
<evidence type="ECO:0008006" key="3">
    <source>
        <dbReference type="Google" id="ProtNLM"/>
    </source>
</evidence>
<dbReference type="RefSeq" id="WP_036635291.1">
    <property type="nucleotide sequence ID" value="NZ_JFZB01000005.1"/>
</dbReference>
<gene>
    <name evidence="1" type="ORF">CG50_11585</name>
</gene>